<sequence>MVKSITVIRHALRLVICASLLPLSAIAAEAALERELYFLATVEATQNWTKNDPRFPGPQWSKATTSQRYELRTRLRSDGQLQVRNLLDPDLNRRLEAKTIYLARQAKKQIEASGKTLVLPRTEAERMALNRRMQEDLHGCKAEPTCFQDTQMRYAAIFAAIDYPEALEEDTVPGRYLYFEANKGCPEQSRVTLTMSIDGVRYNKSEDKFLPFSERRSADTLNASDGQALCTHFLAVIDTQDPQQPMWQETIFVPRPEGITEYTEGGHTSRTQESQPMPPPALDWMNTILRHAPTRGNVLSPDLPLPLSLNGNSTWLGLWTGTAKVHLQWSFEAVPSNAARAAAPPH</sequence>
<organism evidence="2 3">
    <name type="scientific">Solimonas aquatica</name>
    <dbReference type="NCBI Taxonomy" id="489703"/>
    <lineage>
        <taxon>Bacteria</taxon>
        <taxon>Pseudomonadati</taxon>
        <taxon>Pseudomonadota</taxon>
        <taxon>Gammaproteobacteria</taxon>
        <taxon>Nevskiales</taxon>
        <taxon>Nevskiaceae</taxon>
        <taxon>Solimonas</taxon>
    </lineage>
</organism>
<dbReference type="Proteomes" id="UP000199233">
    <property type="component" value="Unassembled WGS sequence"/>
</dbReference>
<evidence type="ECO:0000313" key="3">
    <source>
        <dbReference type="Proteomes" id="UP000199233"/>
    </source>
</evidence>
<protein>
    <submittedName>
        <fullName evidence="2">Uncharacterized protein</fullName>
    </submittedName>
</protein>
<proteinExistence type="predicted"/>
<evidence type="ECO:0000256" key="1">
    <source>
        <dbReference type="SAM" id="SignalP"/>
    </source>
</evidence>
<dbReference type="OrthoDB" id="7059414at2"/>
<reference evidence="2 3" key="1">
    <citation type="submission" date="2016-10" db="EMBL/GenBank/DDBJ databases">
        <authorList>
            <person name="de Groot N.N."/>
        </authorList>
    </citation>
    <scope>NUCLEOTIDE SEQUENCE [LARGE SCALE GENOMIC DNA]</scope>
    <source>
        <strain evidence="2 3">DSM 25927</strain>
    </source>
</reference>
<feature type="chain" id="PRO_5011582719" evidence="1">
    <location>
        <begin position="28"/>
        <end position="346"/>
    </location>
</feature>
<dbReference type="RefSeq" id="WP_093281828.1">
    <property type="nucleotide sequence ID" value="NZ_FOFS01000002.1"/>
</dbReference>
<keyword evidence="1" id="KW-0732">Signal</keyword>
<accession>A0A1H9BF71</accession>
<name>A0A1H9BF71_9GAMM</name>
<gene>
    <name evidence="2" type="ORF">SAMN04488038_10260</name>
</gene>
<keyword evidence="3" id="KW-1185">Reference proteome</keyword>
<evidence type="ECO:0000313" key="2">
    <source>
        <dbReference type="EMBL" id="SEP87283.1"/>
    </source>
</evidence>
<dbReference type="EMBL" id="FOFS01000002">
    <property type="protein sequence ID" value="SEP87283.1"/>
    <property type="molecule type" value="Genomic_DNA"/>
</dbReference>
<dbReference type="AlphaFoldDB" id="A0A1H9BF71"/>
<dbReference type="STRING" id="489703.SAMN04488038_10260"/>
<feature type="signal peptide" evidence="1">
    <location>
        <begin position="1"/>
        <end position="27"/>
    </location>
</feature>